<proteinExistence type="inferred from homology"/>
<dbReference type="InterPro" id="IPR003891">
    <property type="entry name" value="Initiation_fac_eIF4g_MI"/>
</dbReference>
<dbReference type="EMBL" id="CAJGYO010000002">
    <property type="protein sequence ID" value="CAD6215403.1"/>
    <property type="molecule type" value="Genomic_DNA"/>
</dbReference>
<evidence type="ECO:0000256" key="5">
    <source>
        <dbReference type="SAM" id="MobiDB-lite"/>
    </source>
</evidence>
<feature type="domain" description="MI" evidence="7">
    <location>
        <begin position="513"/>
        <end position="629"/>
    </location>
</feature>
<keyword evidence="6" id="KW-1133">Transmembrane helix</keyword>
<evidence type="ECO:0000256" key="2">
    <source>
        <dbReference type="ARBA" id="ARBA00006856"/>
    </source>
</evidence>
<dbReference type="Gene3D" id="1.25.40.180">
    <property type="match status" value="1"/>
</dbReference>
<protein>
    <recommendedName>
        <fullName evidence="7">MI domain-containing protein</fullName>
    </recommendedName>
</protein>
<dbReference type="GO" id="GO:0042274">
    <property type="term" value="P:ribosomal small subunit biogenesis"/>
    <property type="evidence" value="ECO:0007669"/>
    <property type="project" value="TreeGrafter"/>
</dbReference>
<evidence type="ECO:0000256" key="3">
    <source>
        <dbReference type="ARBA" id="ARBA00022845"/>
    </source>
</evidence>
<dbReference type="Proteomes" id="UP000604825">
    <property type="component" value="Unassembled WGS sequence"/>
</dbReference>
<keyword evidence="4" id="KW-0539">Nucleus</keyword>
<dbReference type="InterPro" id="IPR003890">
    <property type="entry name" value="MIF4G-like_typ-3"/>
</dbReference>
<keyword evidence="6" id="KW-0812">Transmembrane</keyword>
<dbReference type="AlphaFoldDB" id="A0A811N0M9"/>
<gene>
    <name evidence="8" type="ORF">NCGR_LOCUS10658</name>
</gene>
<evidence type="ECO:0000256" key="6">
    <source>
        <dbReference type="SAM" id="Phobius"/>
    </source>
</evidence>
<keyword evidence="3" id="KW-0810">Translation regulation</keyword>
<dbReference type="PROSITE" id="PS51366">
    <property type="entry name" value="MI"/>
    <property type="match status" value="1"/>
</dbReference>
<comment type="caution">
    <text evidence="8">The sequence shown here is derived from an EMBL/GenBank/DDBJ whole genome shotgun (WGS) entry which is preliminary data.</text>
</comment>
<evidence type="ECO:0000259" key="7">
    <source>
        <dbReference type="PROSITE" id="PS51366"/>
    </source>
</evidence>
<comment type="subcellular location">
    <subcellularLocation>
        <location evidence="1">Nucleus</location>
        <location evidence="1">Nucleolus</location>
    </subcellularLocation>
</comment>
<evidence type="ECO:0000256" key="4">
    <source>
        <dbReference type="ARBA" id="ARBA00023242"/>
    </source>
</evidence>
<feature type="transmembrane region" description="Helical" evidence="6">
    <location>
        <begin position="279"/>
        <end position="303"/>
    </location>
</feature>
<keyword evidence="9" id="KW-1185">Reference proteome</keyword>
<feature type="region of interest" description="Disordered" evidence="5">
    <location>
        <begin position="78"/>
        <end position="215"/>
    </location>
</feature>
<dbReference type="InterPro" id="IPR016024">
    <property type="entry name" value="ARM-type_fold"/>
</dbReference>
<sequence length="705" mass="79581">MKKKKRKREAVGKPKPKSNFQEYLEMEMGGAVSMEEDLEMERKLEKKLKVKKGKLGGPDDGMDELFADLGFGGDFGSDDETKAYDWNVADDTNLDKKKGKKKNKKAKKDDTEMEEPDDRGEENGRKKKKKKMKKAGMETKELDDVGEENGRKRKKKMEDDSEMNEPDDEGVDMDEENGGAVLESEDGEPNVVELPTESKGKYVPPSLRNASNSESEEIAQMRRRVRGLLNRLSESNVESITQEIATLFRSVPRSVGSQIIRDEVLASCSRGPRGNEQYAAVFAAFVAGMACLVGIDFSAKILASIAKSFEDEYSKEDGLSLRNLTLLFCYLCIFGVISSDLVYDLLSILSKRLTELDVSTVLTILQCCGMKLRGDDPGTMKDFVLSIQNSVNQLKLHSGVREDGKTDIRSRRMEFMLETICDIKNNKKRPKEDPSHHTRIKKWLQKLKAEDVLLGGLTWSRLLDPDKKGQWWLSGDVPSTVANVEDVAAVTSKDVVETQKLLQLAAAQRMNTDIRRAIFCIIMSAEDYVDAFEKLLRLGLSGKQDREIIRVIVDCCLHEKMFNKYYTVLASKLCNHEKNHKFSLQYCIWDHFKELDNMESSRSMNLAKLVAEMLSNFTLSLATLKVVNLANPVEMTPARISHFQMLFETLLQKDDDGVECLYSCRRSSGARDIEGWHCAVHQAACDGRGHWEGLGWQTQDCKEGA</sequence>
<dbReference type="SMART" id="SM00544">
    <property type="entry name" value="MA3"/>
    <property type="match status" value="1"/>
</dbReference>
<feature type="compositionally biased region" description="Basic residues" evidence="5">
    <location>
        <begin position="97"/>
        <end position="106"/>
    </location>
</feature>
<feature type="compositionally biased region" description="Acidic residues" evidence="5">
    <location>
        <begin position="159"/>
        <end position="188"/>
    </location>
</feature>
<dbReference type="GO" id="GO:0005730">
    <property type="term" value="C:nucleolus"/>
    <property type="evidence" value="ECO:0007669"/>
    <property type="project" value="UniProtKB-SubCell"/>
</dbReference>
<evidence type="ECO:0000256" key="1">
    <source>
        <dbReference type="ARBA" id="ARBA00004604"/>
    </source>
</evidence>
<dbReference type="GO" id="GO:0006417">
    <property type="term" value="P:regulation of translation"/>
    <property type="evidence" value="ECO:0007669"/>
    <property type="project" value="UniProtKB-KW"/>
</dbReference>
<dbReference type="SMART" id="SM00543">
    <property type="entry name" value="MIF4G"/>
    <property type="match status" value="1"/>
</dbReference>
<dbReference type="GO" id="GO:0003723">
    <property type="term" value="F:RNA binding"/>
    <property type="evidence" value="ECO:0007669"/>
    <property type="project" value="InterPro"/>
</dbReference>
<feature type="compositionally biased region" description="Basic residues" evidence="5">
    <location>
        <begin position="125"/>
        <end position="134"/>
    </location>
</feature>
<accession>A0A811N0M9</accession>
<feature type="region of interest" description="Disordered" evidence="5">
    <location>
        <begin position="1"/>
        <end position="21"/>
    </location>
</feature>
<dbReference type="Pfam" id="PF02847">
    <property type="entry name" value="MA3"/>
    <property type="match status" value="1"/>
</dbReference>
<dbReference type="PANTHER" id="PTHR18034:SF4">
    <property type="entry name" value="NUCLEOLAR MIF4G DOMAIN-CONTAINING PROTEIN 1"/>
    <property type="match status" value="1"/>
</dbReference>
<dbReference type="Pfam" id="PF02854">
    <property type="entry name" value="MIF4G"/>
    <property type="match status" value="1"/>
</dbReference>
<dbReference type="FunFam" id="1.25.40.180:FF:000043">
    <property type="entry name" value="MIF4G domain-containing protein / MA3 domain-containing protein"/>
    <property type="match status" value="1"/>
</dbReference>
<keyword evidence="6" id="KW-0472">Membrane</keyword>
<evidence type="ECO:0000313" key="8">
    <source>
        <dbReference type="EMBL" id="CAD6215403.1"/>
    </source>
</evidence>
<dbReference type="InterPro" id="IPR050781">
    <property type="entry name" value="CWC22_splicing_factor"/>
</dbReference>
<comment type="similarity">
    <text evidence="2">Belongs to the CWC22 family.</text>
</comment>
<reference evidence="8" key="1">
    <citation type="submission" date="2020-10" db="EMBL/GenBank/DDBJ databases">
        <authorList>
            <person name="Han B."/>
            <person name="Lu T."/>
            <person name="Zhao Q."/>
            <person name="Huang X."/>
            <person name="Zhao Y."/>
        </authorList>
    </citation>
    <scope>NUCLEOTIDE SEQUENCE</scope>
</reference>
<feature type="compositionally biased region" description="Acidic residues" evidence="5">
    <location>
        <begin position="111"/>
        <end position="120"/>
    </location>
</feature>
<dbReference type="PANTHER" id="PTHR18034">
    <property type="entry name" value="CELL CYCLE CONTROL PROTEIN CWF22-RELATED"/>
    <property type="match status" value="1"/>
</dbReference>
<organism evidence="8 9">
    <name type="scientific">Miscanthus lutarioriparius</name>
    <dbReference type="NCBI Taxonomy" id="422564"/>
    <lineage>
        <taxon>Eukaryota</taxon>
        <taxon>Viridiplantae</taxon>
        <taxon>Streptophyta</taxon>
        <taxon>Embryophyta</taxon>
        <taxon>Tracheophyta</taxon>
        <taxon>Spermatophyta</taxon>
        <taxon>Magnoliopsida</taxon>
        <taxon>Liliopsida</taxon>
        <taxon>Poales</taxon>
        <taxon>Poaceae</taxon>
        <taxon>PACMAD clade</taxon>
        <taxon>Panicoideae</taxon>
        <taxon>Andropogonodae</taxon>
        <taxon>Andropogoneae</taxon>
        <taxon>Saccharinae</taxon>
        <taxon>Miscanthus</taxon>
    </lineage>
</organism>
<name>A0A811N0M9_9POAL</name>
<dbReference type="SUPFAM" id="SSF48371">
    <property type="entry name" value="ARM repeat"/>
    <property type="match status" value="1"/>
</dbReference>
<dbReference type="OrthoDB" id="10260961at2759"/>
<evidence type="ECO:0000313" key="9">
    <source>
        <dbReference type="Proteomes" id="UP000604825"/>
    </source>
</evidence>